<dbReference type="MEROPS" id="S54.025"/>
<evidence type="ECO:0000256" key="2">
    <source>
        <dbReference type="ARBA" id="ARBA00022692"/>
    </source>
</evidence>
<keyword evidence="3 5" id="KW-1133">Transmembrane helix</keyword>
<dbReference type="InterPro" id="IPR035952">
    <property type="entry name" value="Rhomboid-like_sf"/>
</dbReference>
<dbReference type="InterPro" id="IPR050925">
    <property type="entry name" value="Rhomboid_protease_S54"/>
</dbReference>
<keyword evidence="9" id="KW-1185">Reference proteome</keyword>
<feature type="transmembrane region" description="Helical" evidence="5">
    <location>
        <begin position="163"/>
        <end position="190"/>
    </location>
</feature>
<evidence type="ECO:0000313" key="8">
    <source>
        <dbReference type="EMBL" id="ADG67421.1"/>
    </source>
</evidence>
<dbReference type="Pfam" id="PF20216">
    <property type="entry name" value="DUF6576"/>
    <property type="match status" value="1"/>
</dbReference>
<evidence type="ECO:0000256" key="4">
    <source>
        <dbReference type="ARBA" id="ARBA00023136"/>
    </source>
</evidence>
<dbReference type="GO" id="GO:0016020">
    <property type="term" value="C:membrane"/>
    <property type="evidence" value="ECO:0007669"/>
    <property type="project" value="UniProtKB-SubCell"/>
</dbReference>
<evidence type="ECO:0000256" key="5">
    <source>
        <dbReference type="SAM" id="Phobius"/>
    </source>
</evidence>
<dbReference type="KEGG" id="plm:Plim_1588"/>
<feature type="transmembrane region" description="Helical" evidence="5">
    <location>
        <begin position="202"/>
        <end position="220"/>
    </location>
</feature>
<feature type="transmembrane region" description="Helical" evidence="5">
    <location>
        <begin position="112"/>
        <end position="133"/>
    </location>
</feature>
<accession>D5SWS1</accession>
<organism evidence="8 9">
    <name type="scientific">Planctopirus limnophila (strain ATCC 43296 / DSM 3776 / IFAM 1008 / Mu 290)</name>
    <name type="common">Planctomyces limnophilus</name>
    <dbReference type="NCBI Taxonomy" id="521674"/>
    <lineage>
        <taxon>Bacteria</taxon>
        <taxon>Pseudomonadati</taxon>
        <taxon>Planctomycetota</taxon>
        <taxon>Planctomycetia</taxon>
        <taxon>Planctomycetales</taxon>
        <taxon>Planctomycetaceae</taxon>
        <taxon>Planctopirus</taxon>
    </lineage>
</organism>
<feature type="domain" description="Peptidase S54 rhomboid" evidence="6">
    <location>
        <begin position="70"/>
        <end position="218"/>
    </location>
</feature>
<dbReference type="InterPro" id="IPR046483">
    <property type="entry name" value="DUF6576"/>
</dbReference>
<evidence type="ECO:0000259" key="7">
    <source>
        <dbReference type="Pfam" id="PF20216"/>
    </source>
</evidence>
<dbReference type="HOGENOM" id="CLU_055068_4_0_0"/>
<feature type="domain" description="DUF6576" evidence="7">
    <location>
        <begin position="260"/>
        <end position="290"/>
    </location>
</feature>
<dbReference type="GO" id="GO:0004252">
    <property type="term" value="F:serine-type endopeptidase activity"/>
    <property type="evidence" value="ECO:0007669"/>
    <property type="project" value="InterPro"/>
</dbReference>
<feature type="transmembrane region" description="Helical" evidence="5">
    <location>
        <begin position="24"/>
        <end position="44"/>
    </location>
</feature>
<keyword evidence="2 5" id="KW-0812">Transmembrane</keyword>
<dbReference type="SUPFAM" id="SSF144091">
    <property type="entry name" value="Rhomboid-like"/>
    <property type="match status" value="1"/>
</dbReference>
<evidence type="ECO:0000256" key="1">
    <source>
        <dbReference type="ARBA" id="ARBA00004141"/>
    </source>
</evidence>
<gene>
    <name evidence="8" type="ordered locus">Plim_1588</name>
</gene>
<feature type="transmembrane region" description="Helical" evidence="5">
    <location>
        <begin position="140"/>
        <end position="157"/>
    </location>
</feature>
<dbReference type="PANTHER" id="PTHR43731:SF34">
    <property type="entry name" value="PEPTIDASE S54 RHOMBOID DOMAIN-CONTAINING PROTEIN"/>
    <property type="match status" value="1"/>
</dbReference>
<dbReference type="STRING" id="521674.Plim_1588"/>
<name>D5SWS1_PLAL2</name>
<evidence type="ECO:0000313" key="9">
    <source>
        <dbReference type="Proteomes" id="UP000002220"/>
    </source>
</evidence>
<dbReference type="Proteomes" id="UP000002220">
    <property type="component" value="Chromosome"/>
</dbReference>
<dbReference type="Pfam" id="PF01694">
    <property type="entry name" value="Rhomboid"/>
    <property type="match status" value="1"/>
</dbReference>
<comment type="subcellular location">
    <subcellularLocation>
        <location evidence="1">Membrane</location>
        <topology evidence="1">Multi-pass membrane protein</topology>
    </subcellularLocation>
</comment>
<proteinExistence type="predicted"/>
<dbReference type="RefSeq" id="WP_013109852.1">
    <property type="nucleotide sequence ID" value="NC_014148.1"/>
</dbReference>
<feature type="transmembrane region" description="Helical" evidence="5">
    <location>
        <begin position="75"/>
        <end position="100"/>
    </location>
</feature>
<dbReference type="eggNOG" id="COG0705">
    <property type="taxonomic scope" value="Bacteria"/>
</dbReference>
<evidence type="ECO:0000256" key="3">
    <source>
        <dbReference type="ARBA" id="ARBA00022989"/>
    </source>
</evidence>
<evidence type="ECO:0000259" key="6">
    <source>
        <dbReference type="Pfam" id="PF01694"/>
    </source>
</evidence>
<sequence length="296" mass="33528">MGLGSRDYFRDGDNDLEWNSDAPGVRGIIITTLVALILQLVWTVPVPGGLDRESLLDRWLEMDTSAVLSGQIWRLVTYAFLHGLSPWHFIFNMLFLWWFGPTLERMYGTREFIAFYLSAAVAAALGGVAWDLSMQDSSKIVGASGAVLATTMLYTMHFPKQPIGLFFGLLTVEMRVLMAFLVFLDGFYALAQWGGRMGGTGVAHPAHLLGVAFGWAYFHFNWKISGLLNIFESLQERWKIYRARKRLKVFSPEPSSPLEEDVDRILAKIHEQGEASLTPKEREILTKASRAYRERR</sequence>
<reference evidence="8 9" key="1">
    <citation type="journal article" date="2010" name="Stand. Genomic Sci.">
        <title>Complete genome sequence of Planctomyces limnophilus type strain (Mu 290).</title>
        <authorList>
            <person name="Labutti K."/>
            <person name="Sikorski J."/>
            <person name="Schneider S."/>
            <person name="Nolan M."/>
            <person name="Lucas S."/>
            <person name="Glavina Del Rio T."/>
            <person name="Tice H."/>
            <person name="Cheng J.F."/>
            <person name="Goodwin L."/>
            <person name="Pitluck S."/>
            <person name="Liolios K."/>
            <person name="Ivanova N."/>
            <person name="Mavromatis K."/>
            <person name="Mikhailova N."/>
            <person name="Pati A."/>
            <person name="Chen A."/>
            <person name="Palaniappan K."/>
            <person name="Land M."/>
            <person name="Hauser L."/>
            <person name="Chang Y.J."/>
            <person name="Jeffries C.D."/>
            <person name="Tindall B.J."/>
            <person name="Rohde M."/>
            <person name="Goker M."/>
            <person name="Woyke T."/>
            <person name="Bristow J."/>
            <person name="Eisen J.A."/>
            <person name="Markowitz V."/>
            <person name="Hugenholtz P."/>
            <person name="Kyrpides N.C."/>
            <person name="Klenk H.P."/>
            <person name="Lapidus A."/>
        </authorList>
    </citation>
    <scope>NUCLEOTIDE SEQUENCE [LARGE SCALE GENOMIC DNA]</scope>
    <source>
        <strain evidence="9">ATCC 43296 / DSM 3776 / IFAM 1008 / 290</strain>
    </source>
</reference>
<protein>
    <submittedName>
        <fullName evidence="8">Rhomboid family protein</fullName>
    </submittedName>
</protein>
<dbReference type="OrthoDB" id="9813074at2"/>
<dbReference type="Gene3D" id="1.20.1540.10">
    <property type="entry name" value="Rhomboid-like"/>
    <property type="match status" value="1"/>
</dbReference>
<dbReference type="InterPro" id="IPR022764">
    <property type="entry name" value="Peptidase_S54_rhomboid_dom"/>
</dbReference>
<dbReference type="PANTHER" id="PTHR43731">
    <property type="entry name" value="RHOMBOID PROTEASE"/>
    <property type="match status" value="1"/>
</dbReference>
<dbReference type="EMBL" id="CP001744">
    <property type="protein sequence ID" value="ADG67421.1"/>
    <property type="molecule type" value="Genomic_DNA"/>
</dbReference>
<dbReference type="AlphaFoldDB" id="D5SWS1"/>
<keyword evidence="4 5" id="KW-0472">Membrane</keyword>